<dbReference type="OrthoDB" id="10447626at2759"/>
<comment type="caution">
    <text evidence="1">The sequence shown here is derived from an EMBL/GenBank/DDBJ whole genome shotgun (WGS) entry which is preliminary data.</text>
</comment>
<keyword evidence="2" id="KW-1185">Reference proteome</keyword>
<protein>
    <submittedName>
        <fullName evidence="1">Uncharacterized protein</fullName>
    </submittedName>
</protein>
<sequence>VGSSFVTFLFDVVRATKDLKVGVENDGAAVGAKLLQKRSWK</sequence>
<dbReference type="EMBL" id="JABEZY010000006">
    <property type="protein sequence ID" value="MBA0739820.1"/>
    <property type="molecule type" value="Genomic_DNA"/>
</dbReference>
<evidence type="ECO:0000313" key="1">
    <source>
        <dbReference type="EMBL" id="MBA0739820.1"/>
    </source>
</evidence>
<evidence type="ECO:0000313" key="2">
    <source>
        <dbReference type="Proteomes" id="UP000593579"/>
    </source>
</evidence>
<accession>A0A7J9BUF1</accession>
<feature type="non-terminal residue" evidence="1">
    <location>
        <position position="1"/>
    </location>
</feature>
<dbReference type="AlphaFoldDB" id="A0A7J9BUF1"/>
<reference evidence="1 2" key="1">
    <citation type="journal article" date="2019" name="Genome Biol. Evol.">
        <title>Insights into the evolution of the New World diploid cottons (Gossypium, subgenus Houzingenia) based on genome sequencing.</title>
        <authorList>
            <person name="Grover C.E."/>
            <person name="Arick M.A. 2nd"/>
            <person name="Thrash A."/>
            <person name="Conover J.L."/>
            <person name="Sanders W.S."/>
            <person name="Peterson D.G."/>
            <person name="Frelichowski J.E."/>
            <person name="Scheffler J.A."/>
            <person name="Scheffler B.E."/>
            <person name="Wendel J.F."/>
        </authorList>
    </citation>
    <scope>NUCLEOTIDE SEQUENCE [LARGE SCALE GENOMIC DNA]</scope>
    <source>
        <strain evidence="1">5</strain>
        <tissue evidence="1">Leaf</tissue>
    </source>
</reference>
<proteinExistence type="predicted"/>
<gene>
    <name evidence="1" type="ORF">Gogos_013051</name>
</gene>
<name>A0A7J9BUF1_GOSGO</name>
<organism evidence="1 2">
    <name type="scientific">Gossypium gossypioides</name>
    <name type="common">Mexican cotton</name>
    <name type="synonym">Selera gossypioides</name>
    <dbReference type="NCBI Taxonomy" id="34282"/>
    <lineage>
        <taxon>Eukaryota</taxon>
        <taxon>Viridiplantae</taxon>
        <taxon>Streptophyta</taxon>
        <taxon>Embryophyta</taxon>
        <taxon>Tracheophyta</taxon>
        <taxon>Spermatophyta</taxon>
        <taxon>Magnoliopsida</taxon>
        <taxon>eudicotyledons</taxon>
        <taxon>Gunneridae</taxon>
        <taxon>Pentapetalae</taxon>
        <taxon>rosids</taxon>
        <taxon>malvids</taxon>
        <taxon>Malvales</taxon>
        <taxon>Malvaceae</taxon>
        <taxon>Malvoideae</taxon>
        <taxon>Gossypium</taxon>
    </lineage>
</organism>
<dbReference type="Proteomes" id="UP000593579">
    <property type="component" value="Unassembled WGS sequence"/>
</dbReference>